<sequence>MSTYKIIFRGKIAPEKDQIKIGKALARFLKLPESKAHLLFDGRAYAIKKNLEREKAELIQKKLKSAGIYTECKVEKLKGKAAQQPTELTPQNTTIHQLDTQPHVSCVSNNDSKTSLNAQTQFSDQDVVASNKKVAEEKQDKSEIEGARALVYVGIFSALFYFTGKGEQAFFITIAATLLLSFMYFAYYIYSEKKLKQMLKGVVLSLVLLAVCMAFPILLPILIVYTLYQLKSLWDIFKSLQTQAWLSVSVWATLYLYHYYIELDYGKYALAGIFFITVLGYSGNIMEHRLKDGLMKFSVMMLSMPLCLILLASIVSGLRNLLQTTLTNILSPVTTTQTVASHMRGDTFINSYTRDITKEVTSTVSTTSLGSGSAIIGSTNSIAKAVDSDSKKQRE</sequence>
<feature type="transmembrane region" description="Helical" evidence="1">
    <location>
        <begin position="169"/>
        <end position="190"/>
    </location>
</feature>
<dbReference type="RefSeq" id="WP_063368746.1">
    <property type="nucleotide sequence ID" value="NZ_AUYC01000035.1"/>
</dbReference>
<keyword evidence="1" id="KW-1133">Transmembrane helix</keyword>
<accession>A0A162BHE6</accession>
<feature type="transmembrane region" description="Helical" evidence="1">
    <location>
        <begin position="202"/>
        <end position="228"/>
    </location>
</feature>
<dbReference type="AlphaFoldDB" id="A0A162BHE6"/>
<protein>
    <submittedName>
        <fullName evidence="2">Uncharacterized protein</fullName>
    </submittedName>
</protein>
<keyword evidence="1" id="KW-0812">Transmembrane</keyword>
<comment type="caution">
    <text evidence="2">The sequence shown here is derived from an EMBL/GenBank/DDBJ whole genome shotgun (WGS) entry which is preliminary data.</text>
</comment>
<evidence type="ECO:0000256" key="1">
    <source>
        <dbReference type="SAM" id="Phobius"/>
    </source>
</evidence>
<organism evidence="2">
    <name type="scientific">Pseudoalteromonas luteoviolacea CPMOR-1</name>
    <dbReference type="NCBI Taxonomy" id="1365248"/>
    <lineage>
        <taxon>Bacteria</taxon>
        <taxon>Pseudomonadati</taxon>
        <taxon>Pseudomonadota</taxon>
        <taxon>Gammaproteobacteria</taxon>
        <taxon>Alteromonadales</taxon>
        <taxon>Pseudoalteromonadaceae</taxon>
        <taxon>Pseudoalteromonas</taxon>
    </lineage>
</organism>
<name>A0A162BHE6_9GAMM</name>
<feature type="transmembrane region" description="Helical" evidence="1">
    <location>
        <begin position="268"/>
        <end position="285"/>
    </location>
</feature>
<dbReference type="Proteomes" id="UP000076486">
    <property type="component" value="Unassembled WGS sequence"/>
</dbReference>
<dbReference type="EMBL" id="AUYC01000035">
    <property type="protein sequence ID" value="KZN62100.1"/>
    <property type="molecule type" value="Genomic_DNA"/>
</dbReference>
<dbReference type="PATRIC" id="fig|1365248.3.peg.3358"/>
<feature type="transmembrane region" description="Helical" evidence="1">
    <location>
        <begin position="297"/>
        <end position="318"/>
    </location>
</feature>
<gene>
    <name evidence="2" type="ORF">N473_21380</name>
</gene>
<proteinExistence type="predicted"/>
<feature type="transmembrane region" description="Helical" evidence="1">
    <location>
        <begin position="146"/>
        <end position="163"/>
    </location>
</feature>
<evidence type="ECO:0000313" key="2">
    <source>
        <dbReference type="EMBL" id="KZN62100.1"/>
    </source>
</evidence>
<feature type="transmembrane region" description="Helical" evidence="1">
    <location>
        <begin position="240"/>
        <end position="261"/>
    </location>
</feature>
<reference evidence="2" key="1">
    <citation type="submission" date="2013-07" db="EMBL/GenBank/DDBJ databases">
        <title>Comparative Genomic and Metabolomic Analysis of Twelve Strains of Pseudoalteromonas luteoviolacea.</title>
        <authorList>
            <person name="Vynne N.G."/>
            <person name="Mansson M."/>
            <person name="Gram L."/>
        </authorList>
    </citation>
    <scope>NUCLEOTIDE SEQUENCE [LARGE SCALE GENOMIC DNA]</scope>
    <source>
        <strain evidence="2">CPMOR-1</strain>
    </source>
</reference>
<keyword evidence="1" id="KW-0472">Membrane</keyword>